<evidence type="ECO:0000256" key="3">
    <source>
        <dbReference type="ARBA" id="ARBA00022833"/>
    </source>
</evidence>
<evidence type="ECO:0000313" key="10">
    <source>
        <dbReference type="EMBL" id="KAI8577125.1"/>
    </source>
</evidence>
<accession>A0AAD5HAI4</accession>
<protein>
    <recommendedName>
        <fullName evidence="9">Zn(2)-C6 fungal-type domain-containing protein</fullName>
    </recommendedName>
</protein>
<dbReference type="CDD" id="cd12148">
    <property type="entry name" value="fungal_TF_MHR"/>
    <property type="match status" value="1"/>
</dbReference>
<dbReference type="InterPro" id="IPR001138">
    <property type="entry name" value="Zn2Cys6_DnaBD"/>
</dbReference>
<dbReference type="Pfam" id="PF04082">
    <property type="entry name" value="Fungal_trans"/>
    <property type="match status" value="1"/>
</dbReference>
<keyword evidence="4" id="KW-0805">Transcription regulation</keyword>
<dbReference type="GO" id="GO:0003677">
    <property type="term" value="F:DNA binding"/>
    <property type="evidence" value="ECO:0007669"/>
    <property type="project" value="UniProtKB-KW"/>
</dbReference>
<dbReference type="PROSITE" id="PS50048">
    <property type="entry name" value="ZN2_CY6_FUNGAL_2"/>
    <property type="match status" value="1"/>
</dbReference>
<dbReference type="InterPro" id="IPR036864">
    <property type="entry name" value="Zn2-C6_fun-type_DNA-bd_sf"/>
</dbReference>
<feature type="region of interest" description="Disordered" evidence="8">
    <location>
        <begin position="62"/>
        <end position="100"/>
    </location>
</feature>
<dbReference type="GO" id="GO:0005634">
    <property type="term" value="C:nucleus"/>
    <property type="evidence" value="ECO:0007669"/>
    <property type="project" value="UniProtKB-SubCell"/>
</dbReference>
<dbReference type="EMBL" id="MU620945">
    <property type="protein sequence ID" value="KAI8577125.1"/>
    <property type="molecule type" value="Genomic_DNA"/>
</dbReference>
<name>A0AAD5HAI4_UMBRA</name>
<comment type="subcellular location">
    <subcellularLocation>
        <location evidence="1">Nucleus</location>
    </subcellularLocation>
</comment>
<evidence type="ECO:0000256" key="5">
    <source>
        <dbReference type="ARBA" id="ARBA00023125"/>
    </source>
</evidence>
<evidence type="ECO:0000256" key="1">
    <source>
        <dbReference type="ARBA" id="ARBA00004123"/>
    </source>
</evidence>
<dbReference type="InterPro" id="IPR007219">
    <property type="entry name" value="XnlR_reg_dom"/>
</dbReference>
<evidence type="ECO:0000256" key="4">
    <source>
        <dbReference type="ARBA" id="ARBA00023015"/>
    </source>
</evidence>
<dbReference type="GO" id="GO:0008270">
    <property type="term" value="F:zinc ion binding"/>
    <property type="evidence" value="ECO:0007669"/>
    <property type="project" value="InterPro"/>
</dbReference>
<keyword evidence="7" id="KW-0539">Nucleus</keyword>
<dbReference type="GeneID" id="75918803"/>
<dbReference type="SMART" id="SM00066">
    <property type="entry name" value="GAL4"/>
    <property type="match status" value="1"/>
</dbReference>
<reference evidence="10" key="1">
    <citation type="submission" date="2021-06" db="EMBL/GenBank/DDBJ databases">
        <authorList>
            <consortium name="DOE Joint Genome Institute"/>
            <person name="Mondo S.J."/>
            <person name="Amses K.R."/>
            <person name="Simmons D.R."/>
            <person name="Longcore J.E."/>
            <person name="Seto K."/>
            <person name="Alves G.H."/>
            <person name="Bonds A.E."/>
            <person name="Quandt C.A."/>
            <person name="Davis W.J."/>
            <person name="Chang Y."/>
            <person name="Letcher P.M."/>
            <person name="Powell M.J."/>
            <person name="Kuo A."/>
            <person name="Labutti K."/>
            <person name="Pangilinan J."/>
            <person name="Andreopoulos W."/>
            <person name="Tritt A."/>
            <person name="Riley R."/>
            <person name="Hundley H."/>
            <person name="Johnson J."/>
            <person name="Lipzen A."/>
            <person name="Barry K."/>
            <person name="Berbee M.L."/>
            <person name="Buchler N.E."/>
            <person name="Grigoriev I.V."/>
            <person name="Spatafora J.W."/>
            <person name="Stajich J.E."/>
            <person name="James T.Y."/>
        </authorList>
    </citation>
    <scope>NUCLEOTIDE SEQUENCE</scope>
    <source>
        <strain evidence="10">AG</strain>
    </source>
</reference>
<feature type="compositionally biased region" description="Basic and acidic residues" evidence="8">
    <location>
        <begin position="842"/>
        <end position="860"/>
    </location>
</feature>
<dbReference type="InterPro" id="IPR051615">
    <property type="entry name" value="Transcr_Regulatory_Elem"/>
</dbReference>
<feature type="region of interest" description="Disordered" evidence="8">
    <location>
        <begin position="762"/>
        <end position="791"/>
    </location>
</feature>
<dbReference type="GO" id="GO:0000981">
    <property type="term" value="F:DNA-binding transcription factor activity, RNA polymerase II-specific"/>
    <property type="evidence" value="ECO:0007669"/>
    <property type="project" value="InterPro"/>
</dbReference>
<evidence type="ECO:0000259" key="9">
    <source>
        <dbReference type="PROSITE" id="PS50048"/>
    </source>
</evidence>
<dbReference type="AlphaFoldDB" id="A0AAD5HAI4"/>
<evidence type="ECO:0000256" key="7">
    <source>
        <dbReference type="ARBA" id="ARBA00023242"/>
    </source>
</evidence>
<evidence type="ECO:0000313" key="11">
    <source>
        <dbReference type="Proteomes" id="UP001206595"/>
    </source>
</evidence>
<keyword evidence="3" id="KW-0862">Zinc</keyword>
<dbReference type="GO" id="GO:0006351">
    <property type="term" value="P:DNA-templated transcription"/>
    <property type="evidence" value="ECO:0007669"/>
    <property type="project" value="InterPro"/>
</dbReference>
<proteinExistence type="predicted"/>
<feature type="compositionally biased region" description="Low complexity" evidence="8">
    <location>
        <begin position="775"/>
        <end position="791"/>
    </location>
</feature>
<sequence>MTPPEDMDKQKRFKVGRACYTCRQKKIKCDGLHPCMQCKVRRRPCSFAKDGKADIKDWTENAEGDYDSKDVPTPLDADIKRSSSPSIGEQRPFKRTYSDFETNPPTDTTSLHNANALASSARKQLFLAYFKFRHEIFAILPRKQLLQDSSDSDTFISPLLQNSIFAHAADHVGRDSSISGAPTSGTSFFTKASYMVPGYMDQSRLSTIASFCLMSLYHDDHLSSLCKSWMYSGMAFRMAIDVGFQNPTNADQDIYSLELRKRILWGCYVLDKIQSLMSGKHLMITGHSVELEYPIPMPNENALDHAVLDGFVAMIRLMQICERVLHFEFFIAPHTKEHEQASLDLSNELLNWLRMLPEHLQWTPLPQVSSEADLQPPSSAMIANLHLCYNLVEVRVLQPYALAPGNKAIRSRCWAVVTNILQLVDFVYEDPSIVFTPFLIVHAAERSAQLYIHELNSREGSKGDLTHHLFSRALIALKHLHQAFNIPEAGVAVTRLETALAQASSFKSNAVPVNSRTHLSIDMLPKNIPQQSPNTESPSMVNNASMNKFQAPQGVRQKEVLRPTHHDSQMSTKSPAFRYRNGEILQDQRTESIIHGLRNGSDPVFSQTPQFETNRADPFAFDALQVDSAGQPQWDVQQISSNDPTVNGPVKLQNYDYYMNAQNLPRRIRLFTPYPTYNIPQPSTTRASGSDPIVSDAMQVSPSSVPSHASAHSQNFPLSISADSIDHHTADQLLSMETDMSHQNNWDAQSKWYQDLHIETDTNSTSTSRDELQRQASNNGSTQQSSSQAQSYRGIGLGVYASAQRHHTDVISQHTPLGHDQSQTATSSQISLTPPYQPSPSHEPESHKQDDPQHVIDHHHLQFSTQATA</sequence>
<reference evidence="10" key="2">
    <citation type="journal article" date="2022" name="Proc. Natl. Acad. Sci. U.S.A.">
        <title>Diploid-dominant life cycles characterize the early evolution of Fungi.</title>
        <authorList>
            <person name="Amses K.R."/>
            <person name="Simmons D.R."/>
            <person name="Longcore J.E."/>
            <person name="Mondo S.J."/>
            <person name="Seto K."/>
            <person name="Jeronimo G.H."/>
            <person name="Bonds A.E."/>
            <person name="Quandt C.A."/>
            <person name="Davis W.J."/>
            <person name="Chang Y."/>
            <person name="Federici B.A."/>
            <person name="Kuo A."/>
            <person name="LaButti K."/>
            <person name="Pangilinan J."/>
            <person name="Andreopoulos W."/>
            <person name="Tritt A."/>
            <person name="Riley R."/>
            <person name="Hundley H."/>
            <person name="Johnson J."/>
            <person name="Lipzen A."/>
            <person name="Barry K."/>
            <person name="Lang B.F."/>
            <person name="Cuomo C.A."/>
            <person name="Buchler N.E."/>
            <person name="Grigoriev I.V."/>
            <person name="Spatafora J.W."/>
            <person name="Stajich J.E."/>
            <person name="James T.Y."/>
        </authorList>
    </citation>
    <scope>NUCLEOTIDE SEQUENCE</scope>
    <source>
        <strain evidence="10">AG</strain>
    </source>
</reference>
<keyword evidence="5" id="KW-0238">DNA-binding</keyword>
<evidence type="ECO:0000256" key="8">
    <source>
        <dbReference type="SAM" id="MobiDB-lite"/>
    </source>
</evidence>
<dbReference type="RefSeq" id="XP_051442129.1">
    <property type="nucleotide sequence ID" value="XM_051593461.1"/>
</dbReference>
<keyword evidence="6" id="KW-0804">Transcription</keyword>
<dbReference type="Gene3D" id="4.10.240.10">
    <property type="entry name" value="Zn(2)-C6 fungal-type DNA-binding domain"/>
    <property type="match status" value="1"/>
</dbReference>
<evidence type="ECO:0000256" key="2">
    <source>
        <dbReference type="ARBA" id="ARBA00022723"/>
    </source>
</evidence>
<comment type="caution">
    <text evidence="10">The sequence shown here is derived from an EMBL/GenBank/DDBJ whole genome shotgun (WGS) entry which is preliminary data.</text>
</comment>
<keyword evidence="11" id="KW-1185">Reference proteome</keyword>
<gene>
    <name evidence="10" type="ORF">K450DRAFT_282915</name>
</gene>
<dbReference type="PROSITE" id="PS00463">
    <property type="entry name" value="ZN2_CY6_FUNGAL_1"/>
    <property type="match status" value="1"/>
</dbReference>
<feature type="region of interest" description="Disordered" evidence="8">
    <location>
        <begin position="814"/>
        <end position="869"/>
    </location>
</feature>
<feature type="compositionally biased region" description="Polar residues" evidence="8">
    <location>
        <begin position="814"/>
        <end position="834"/>
    </location>
</feature>
<dbReference type="PANTHER" id="PTHR31313:SF81">
    <property type="entry name" value="TY1 ENHANCER ACTIVATOR"/>
    <property type="match status" value="1"/>
</dbReference>
<dbReference type="SUPFAM" id="SSF57701">
    <property type="entry name" value="Zn2/Cys6 DNA-binding domain"/>
    <property type="match status" value="1"/>
</dbReference>
<dbReference type="PANTHER" id="PTHR31313">
    <property type="entry name" value="TY1 ENHANCER ACTIVATOR"/>
    <property type="match status" value="1"/>
</dbReference>
<dbReference type="Proteomes" id="UP001206595">
    <property type="component" value="Unassembled WGS sequence"/>
</dbReference>
<dbReference type="SMART" id="SM00906">
    <property type="entry name" value="Fungal_trans"/>
    <property type="match status" value="1"/>
</dbReference>
<organism evidence="10 11">
    <name type="scientific">Umbelopsis ramanniana AG</name>
    <dbReference type="NCBI Taxonomy" id="1314678"/>
    <lineage>
        <taxon>Eukaryota</taxon>
        <taxon>Fungi</taxon>
        <taxon>Fungi incertae sedis</taxon>
        <taxon>Mucoromycota</taxon>
        <taxon>Mucoromycotina</taxon>
        <taxon>Umbelopsidomycetes</taxon>
        <taxon>Umbelopsidales</taxon>
        <taxon>Umbelopsidaceae</taxon>
        <taxon>Umbelopsis</taxon>
    </lineage>
</organism>
<dbReference type="CDD" id="cd00067">
    <property type="entry name" value="GAL4"/>
    <property type="match status" value="1"/>
</dbReference>
<keyword evidence="2" id="KW-0479">Metal-binding</keyword>
<dbReference type="Pfam" id="PF00172">
    <property type="entry name" value="Zn_clus"/>
    <property type="match status" value="1"/>
</dbReference>
<evidence type="ECO:0000256" key="6">
    <source>
        <dbReference type="ARBA" id="ARBA00023163"/>
    </source>
</evidence>
<feature type="domain" description="Zn(2)-C6 fungal-type" evidence="9">
    <location>
        <begin position="18"/>
        <end position="47"/>
    </location>
</feature>